<dbReference type="AlphaFoldDB" id="A0AAD5WCZ4"/>
<accession>A0AAD5WCZ4</accession>
<comment type="caution">
    <text evidence="1">The sequence shown here is derived from an EMBL/GenBank/DDBJ whole genome shotgun (WGS) entry which is preliminary data.</text>
</comment>
<evidence type="ECO:0000313" key="1">
    <source>
        <dbReference type="EMBL" id="KAJ1365888.1"/>
    </source>
</evidence>
<organism evidence="1 2">
    <name type="scientific">Parelaphostrongylus tenuis</name>
    <name type="common">Meningeal worm</name>
    <dbReference type="NCBI Taxonomy" id="148309"/>
    <lineage>
        <taxon>Eukaryota</taxon>
        <taxon>Metazoa</taxon>
        <taxon>Ecdysozoa</taxon>
        <taxon>Nematoda</taxon>
        <taxon>Chromadorea</taxon>
        <taxon>Rhabditida</taxon>
        <taxon>Rhabditina</taxon>
        <taxon>Rhabditomorpha</taxon>
        <taxon>Strongyloidea</taxon>
        <taxon>Metastrongylidae</taxon>
        <taxon>Parelaphostrongylus</taxon>
    </lineage>
</organism>
<sequence>MDEEEFNAARQRKPSIPERECSMMSDVFDEEWMESELEQQPVKDEDALLRQFAANLHRIEKMLNDVIVVSFSFLIKKISKLYVK</sequence>
<evidence type="ECO:0000313" key="2">
    <source>
        <dbReference type="Proteomes" id="UP001196413"/>
    </source>
</evidence>
<gene>
    <name evidence="1" type="ORF">KIN20_026354</name>
</gene>
<protein>
    <submittedName>
        <fullName evidence="1">Uncharacterized protein</fullName>
    </submittedName>
</protein>
<proteinExistence type="predicted"/>
<reference evidence="1" key="1">
    <citation type="submission" date="2021-06" db="EMBL/GenBank/DDBJ databases">
        <title>Parelaphostrongylus tenuis whole genome reference sequence.</title>
        <authorList>
            <person name="Garwood T.J."/>
            <person name="Larsen P.A."/>
            <person name="Fountain-Jones N.M."/>
            <person name="Garbe J.R."/>
            <person name="Macchietto M.G."/>
            <person name="Kania S.A."/>
            <person name="Gerhold R.W."/>
            <person name="Richards J.E."/>
            <person name="Wolf T.M."/>
        </authorList>
    </citation>
    <scope>NUCLEOTIDE SEQUENCE</scope>
    <source>
        <strain evidence="1">MNPRO001-30</strain>
        <tissue evidence="1">Meninges</tissue>
    </source>
</reference>
<keyword evidence="2" id="KW-1185">Reference proteome</keyword>
<name>A0AAD5WCZ4_PARTN</name>
<dbReference type="Proteomes" id="UP001196413">
    <property type="component" value="Unassembled WGS sequence"/>
</dbReference>
<dbReference type="EMBL" id="JAHQIW010005386">
    <property type="protein sequence ID" value="KAJ1365888.1"/>
    <property type="molecule type" value="Genomic_DNA"/>
</dbReference>